<evidence type="ECO:0000256" key="1">
    <source>
        <dbReference type="ARBA" id="ARBA00023015"/>
    </source>
</evidence>
<comment type="caution">
    <text evidence="5">The sequence shown here is derived from an EMBL/GenBank/DDBJ whole genome shotgun (WGS) entry which is preliminary data.</text>
</comment>
<evidence type="ECO:0000256" key="3">
    <source>
        <dbReference type="ARBA" id="ARBA00023163"/>
    </source>
</evidence>
<dbReference type="RefSeq" id="WP_190860437.1">
    <property type="nucleotide sequence ID" value="NZ_JACXIY010000012.1"/>
</dbReference>
<dbReference type="Proteomes" id="UP000632125">
    <property type="component" value="Unassembled WGS sequence"/>
</dbReference>
<dbReference type="EMBL" id="JACXIY010000012">
    <property type="protein sequence ID" value="MBD2868829.1"/>
    <property type="molecule type" value="Genomic_DNA"/>
</dbReference>
<dbReference type="InterPro" id="IPR009061">
    <property type="entry name" value="DNA-bd_dom_put_sf"/>
</dbReference>
<keyword evidence="6" id="KW-1185">Reference proteome</keyword>
<feature type="domain" description="HTH merR-type" evidence="4">
    <location>
        <begin position="1"/>
        <end position="68"/>
    </location>
</feature>
<gene>
    <name evidence="5" type="ORF">IDH41_09580</name>
</gene>
<protein>
    <submittedName>
        <fullName evidence="5">MerR family transcriptional regulator</fullName>
    </submittedName>
</protein>
<evidence type="ECO:0000313" key="5">
    <source>
        <dbReference type="EMBL" id="MBD2868829.1"/>
    </source>
</evidence>
<keyword evidence="3" id="KW-0804">Transcription</keyword>
<dbReference type="PANTHER" id="PTHR30204:SF94">
    <property type="entry name" value="HEAVY METAL-DEPENDENT TRANSCRIPTIONAL REGULATOR HI_0293-RELATED"/>
    <property type="match status" value="1"/>
</dbReference>
<dbReference type="Gene3D" id="1.10.1660.10">
    <property type="match status" value="1"/>
</dbReference>
<keyword evidence="2" id="KW-0238">DNA-binding</keyword>
<dbReference type="SMART" id="SM00422">
    <property type="entry name" value="HTH_MERR"/>
    <property type="match status" value="1"/>
</dbReference>
<dbReference type="InterPro" id="IPR000551">
    <property type="entry name" value="MerR-type_HTH_dom"/>
</dbReference>
<dbReference type="AlphaFoldDB" id="A0A927CIQ2"/>
<reference evidence="5" key="1">
    <citation type="submission" date="2020-09" db="EMBL/GenBank/DDBJ databases">
        <title>A novel bacterium of genus Paenibacillus, isolated from South China Sea.</title>
        <authorList>
            <person name="Huang H."/>
            <person name="Mo K."/>
            <person name="Hu Y."/>
        </authorList>
    </citation>
    <scope>NUCLEOTIDE SEQUENCE</scope>
    <source>
        <strain evidence="5">IB182493</strain>
    </source>
</reference>
<dbReference type="PANTHER" id="PTHR30204">
    <property type="entry name" value="REDOX-CYCLING DRUG-SENSING TRANSCRIPTIONAL ACTIVATOR SOXR"/>
    <property type="match status" value="1"/>
</dbReference>
<accession>A0A927CIQ2</accession>
<organism evidence="5 6">
    <name type="scientific">Paenibacillus arenilitoris</name>
    <dbReference type="NCBI Taxonomy" id="2772299"/>
    <lineage>
        <taxon>Bacteria</taxon>
        <taxon>Bacillati</taxon>
        <taxon>Bacillota</taxon>
        <taxon>Bacilli</taxon>
        <taxon>Bacillales</taxon>
        <taxon>Paenibacillaceae</taxon>
        <taxon>Paenibacillus</taxon>
    </lineage>
</organism>
<proteinExistence type="predicted"/>
<dbReference type="InterPro" id="IPR047057">
    <property type="entry name" value="MerR_fam"/>
</dbReference>
<dbReference type="PRINTS" id="PR00040">
    <property type="entry name" value="HTHMERR"/>
</dbReference>
<name>A0A927CIQ2_9BACL</name>
<dbReference type="GO" id="GO:0003700">
    <property type="term" value="F:DNA-binding transcription factor activity"/>
    <property type="evidence" value="ECO:0007669"/>
    <property type="project" value="InterPro"/>
</dbReference>
<evidence type="ECO:0000259" key="4">
    <source>
        <dbReference type="PROSITE" id="PS50937"/>
    </source>
</evidence>
<dbReference type="GO" id="GO:0003677">
    <property type="term" value="F:DNA binding"/>
    <property type="evidence" value="ECO:0007669"/>
    <property type="project" value="UniProtKB-KW"/>
</dbReference>
<dbReference type="PROSITE" id="PS50937">
    <property type="entry name" value="HTH_MERR_2"/>
    <property type="match status" value="1"/>
</dbReference>
<keyword evidence="1" id="KW-0805">Transcription regulation</keyword>
<dbReference type="Pfam" id="PF13411">
    <property type="entry name" value="MerR_1"/>
    <property type="match status" value="1"/>
</dbReference>
<dbReference type="PROSITE" id="PS00552">
    <property type="entry name" value="HTH_MERR_1"/>
    <property type="match status" value="1"/>
</dbReference>
<dbReference type="SUPFAM" id="SSF46955">
    <property type="entry name" value="Putative DNA-binding domain"/>
    <property type="match status" value="1"/>
</dbReference>
<evidence type="ECO:0000256" key="2">
    <source>
        <dbReference type="ARBA" id="ARBA00023125"/>
    </source>
</evidence>
<sequence length="129" mass="15084">MKISELSRLTNVSPRAIRHYEEKGLLTAGRLDNDYREFSESAVDRVRSIQLYLKLGFTADEIRSLFQCEVASPDDYEYCEEMQEIYEEKLRKVQSQIDSMLQLKRLLKRQVALTAASKEQKPQISIRHA</sequence>
<evidence type="ECO:0000313" key="6">
    <source>
        <dbReference type="Proteomes" id="UP000632125"/>
    </source>
</evidence>